<dbReference type="PROSITE" id="PS51257">
    <property type="entry name" value="PROKAR_LIPOPROTEIN"/>
    <property type="match status" value="1"/>
</dbReference>
<dbReference type="GO" id="GO:0015689">
    <property type="term" value="P:molybdate ion transport"/>
    <property type="evidence" value="ECO:0007669"/>
    <property type="project" value="TreeGrafter"/>
</dbReference>
<name>C7Q0D5_CATAD</name>
<protein>
    <submittedName>
        <fullName evidence="4">Extracellular solute-binding protein</fullName>
    </submittedName>
</protein>
<dbReference type="eggNOG" id="COG0725">
    <property type="taxonomic scope" value="Bacteria"/>
</dbReference>
<keyword evidence="3" id="KW-0732">Signal</keyword>
<dbReference type="RefSeq" id="WP_015797192.1">
    <property type="nucleotide sequence ID" value="NC_013131.1"/>
</dbReference>
<dbReference type="InParanoid" id="C7Q0D5"/>
<evidence type="ECO:0000256" key="3">
    <source>
        <dbReference type="SAM" id="SignalP"/>
    </source>
</evidence>
<reference evidence="4 5" key="1">
    <citation type="journal article" date="2009" name="Stand. Genomic Sci.">
        <title>Complete genome sequence of Catenulispora acidiphila type strain (ID 139908).</title>
        <authorList>
            <person name="Copeland A."/>
            <person name="Lapidus A."/>
            <person name="Glavina Del Rio T."/>
            <person name="Nolan M."/>
            <person name="Lucas S."/>
            <person name="Chen F."/>
            <person name="Tice H."/>
            <person name="Cheng J.F."/>
            <person name="Bruce D."/>
            <person name="Goodwin L."/>
            <person name="Pitluck S."/>
            <person name="Mikhailova N."/>
            <person name="Pati A."/>
            <person name="Ivanova N."/>
            <person name="Mavromatis K."/>
            <person name="Chen A."/>
            <person name="Palaniappan K."/>
            <person name="Chain P."/>
            <person name="Land M."/>
            <person name="Hauser L."/>
            <person name="Chang Y.J."/>
            <person name="Jeffries C.D."/>
            <person name="Chertkov O."/>
            <person name="Brettin T."/>
            <person name="Detter J.C."/>
            <person name="Han C."/>
            <person name="Ali Z."/>
            <person name="Tindall B.J."/>
            <person name="Goker M."/>
            <person name="Bristow J."/>
            <person name="Eisen J.A."/>
            <person name="Markowitz V."/>
            <person name="Hugenholtz P."/>
            <person name="Kyrpides N.C."/>
            <person name="Klenk H.P."/>
        </authorList>
    </citation>
    <scope>NUCLEOTIDE SEQUENCE [LARGE SCALE GENOMIC DNA]</scope>
    <source>
        <strain evidence="5">DSM 44928 / JCM 14897 / NBRC 102108 / NRRL B-24433 / ID139908</strain>
    </source>
</reference>
<feature type="signal peptide" evidence="3">
    <location>
        <begin position="1"/>
        <end position="23"/>
    </location>
</feature>
<evidence type="ECO:0000313" key="4">
    <source>
        <dbReference type="EMBL" id="ACU77468.1"/>
    </source>
</evidence>
<evidence type="ECO:0000256" key="2">
    <source>
        <dbReference type="SAM" id="MobiDB-lite"/>
    </source>
</evidence>
<comment type="similarity">
    <text evidence="1">Belongs to the bacterial solute-binding protein 1 family. WtpA subfamily.</text>
</comment>
<feature type="region of interest" description="Disordered" evidence="2">
    <location>
        <begin position="19"/>
        <end position="42"/>
    </location>
</feature>
<keyword evidence="5" id="KW-1185">Reference proteome</keyword>
<dbReference type="AlphaFoldDB" id="C7Q0D5"/>
<dbReference type="SUPFAM" id="SSF53850">
    <property type="entry name" value="Periplasmic binding protein-like II"/>
    <property type="match status" value="1"/>
</dbReference>
<evidence type="ECO:0000256" key="1">
    <source>
        <dbReference type="ARBA" id="ARBA00009438"/>
    </source>
</evidence>
<accession>C7Q0D5</accession>
<dbReference type="GO" id="GO:0030973">
    <property type="term" value="F:molybdate ion binding"/>
    <property type="evidence" value="ECO:0007669"/>
    <property type="project" value="TreeGrafter"/>
</dbReference>
<gene>
    <name evidence="4" type="ordered locus">Caci_8652</name>
</gene>
<dbReference type="HOGENOM" id="CLU_055936_1_0_11"/>
<evidence type="ECO:0000313" key="5">
    <source>
        <dbReference type="Proteomes" id="UP000000851"/>
    </source>
</evidence>
<dbReference type="STRING" id="479433.Caci_8652"/>
<dbReference type="Proteomes" id="UP000000851">
    <property type="component" value="Chromosome"/>
</dbReference>
<dbReference type="KEGG" id="cai:Caci_8652"/>
<dbReference type="Pfam" id="PF13531">
    <property type="entry name" value="SBP_bac_11"/>
    <property type="match status" value="1"/>
</dbReference>
<sequence precursor="true">MKKSVAVVIASGLLLAGCSSSKSSPKAASGSTTPASTSAANSSSASASASASTSAISAPGPVKVAYAASLANLMEHDVSPAYDKATTGDFQGNAAGSTQLVSEIKGKVKQADVFISASTDANTGLIGDANGGWETWYATFATAPLVIAYNANSKFAADLKSKPWNQVITEAGFKMGSTDPKLDPKGKLAAQALTKDNLPASAVQVFPEEQLVGRLQSGQLDAGFFYSSEAAELNIPTVPLGDIHLQATYTVSVLNKAPDADAGVAFVQYLFSDAGKALMTKHGLQLQPIKVTGDAGSVPAQLKSVLNAG</sequence>
<dbReference type="Gene3D" id="3.40.190.10">
    <property type="entry name" value="Periplasmic binding protein-like II"/>
    <property type="match status" value="3"/>
</dbReference>
<dbReference type="InterPro" id="IPR050682">
    <property type="entry name" value="ModA/WtpA"/>
</dbReference>
<dbReference type="PANTHER" id="PTHR30632:SF16">
    <property type="entry name" value="MOLYBDATE_TUNGSTATE-BINDING PROTEIN WTPA"/>
    <property type="match status" value="1"/>
</dbReference>
<dbReference type="EMBL" id="CP001700">
    <property type="protein sequence ID" value="ACU77468.1"/>
    <property type="molecule type" value="Genomic_DNA"/>
</dbReference>
<feature type="chain" id="PRO_5039328191" evidence="3">
    <location>
        <begin position="24"/>
        <end position="309"/>
    </location>
</feature>
<proteinExistence type="inferred from homology"/>
<organism evidence="4 5">
    <name type="scientific">Catenulispora acidiphila (strain DSM 44928 / JCM 14897 / NBRC 102108 / NRRL B-24433 / ID139908)</name>
    <dbReference type="NCBI Taxonomy" id="479433"/>
    <lineage>
        <taxon>Bacteria</taxon>
        <taxon>Bacillati</taxon>
        <taxon>Actinomycetota</taxon>
        <taxon>Actinomycetes</taxon>
        <taxon>Catenulisporales</taxon>
        <taxon>Catenulisporaceae</taxon>
        <taxon>Catenulispora</taxon>
    </lineage>
</organism>
<dbReference type="PANTHER" id="PTHR30632">
    <property type="entry name" value="MOLYBDATE-BINDING PERIPLASMIC PROTEIN"/>
    <property type="match status" value="1"/>
</dbReference>